<dbReference type="InterPro" id="IPR014710">
    <property type="entry name" value="RmlC-like_jellyroll"/>
</dbReference>
<name>A0A4Q7P895_9BACT</name>
<proteinExistence type="predicted"/>
<comment type="caution">
    <text evidence="1">The sequence shown here is derived from an EMBL/GenBank/DDBJ whole genome shotgun (WGS) entry which is preliminary data.</text>
</comment>
<organism evidence="1 2">
    <name type="scientific">Cecembia calidifontis</name>
    <dbReference type="NCBI Taxonomy" id="1187080"/>
    <lineage>
        <taxon>Bacteria</taxon>
        <taxon>Pseudomonadati</taxon>
        <taxon>Bacteroidota</taxon>
        <taxon>Cytophagia</taxon>
        <taxon>Cytophagales</taxon>
        <taxon>Cyclobacteriaceae</taxon>
        <taxon>Cecembia</taxon>
    </lineage>
</organism>
<dbReference type="EMBL" id="SGXG01000001">
    <property type="protein sequence ID" value="RZS95778.1"/>
    <property type="molecule type" value="Genomic_DNA"/>
</dbReference>
<reference evidence="1 2" key="1">
    <citation type="submission" date="2019-02" db="EMBL/GenBank/DDBJ databases">
        <title>Genomic Encyclopedia of Archaeal and Bacterial Type Strains, Phase II (KMG-II): from individual species to whole genera.</title>
        <authorList>
            <person name="Goeker M."/>
        </authorList>
    </citation>
    <scope>NUCLEOTIDE SEQUENCE [LARGE SCALE GENOMIC DNA]</scope>
    <source>
        <strain evidence="1 2">DSM 21411</strain>
    </source>
</reference>
<evidence type="ECO:0000313" key="1">
    <source>
        <dbReference type="EMBL" id="RZS95778.1"/>
    </source>
</evidence>
<dbReference type="Gene3D" id="2.60.120.10">
    <property type="entry name" value="Jelly Rolls"/>
    <property type="match status" value="1"/>
</dbReference>
<dbReference type="Proteomes" id="UP000292209">
    <property type="component" value="Unassembled WGS sequence"/>
</dbReference>
<dbReference type="RefSeq" id="WP_130274826.1">
    <property type="nucleotide sequence ID" value="NZ_SGXG01000001.1"/>
</dbReference>
<dbReference type="AlphaFoldDB" id="A0A4Q7P895"/>
<sequence>MGTIIDYKVNILQYADKHGLHFEGLMHEIFPLTLNLLFKKGSPIKMINHKENYLIFIHSGQVYGTCHDGNYISSKKLITGKEIFLQGIISKEPLPYQCADQLWVAADRTEITGIDLELILKKLSQKEGAAEKLIDHIRTIELERHNNYLKVHNNKSIIDKLTFLYQTDPNKITSTKKYLAEYLNVTSQGLSKAMATWDKTYLV</sequence>
<gene>
    <name evidence="1" type="ORF">BC751_1320</name>
</gene>
<protein>
    <submittedName>
        <fullName evidence="1">CRP-like cAMP-binding protein</fullName>
    </submittedName>
</protein>
<keyword evidence="2" id="KW-1185">Reference proteome</keyword>
<accession>A0A4Q7P895</accession>
<evidence type="ECO:0000313" key="2">
    <source>
        <dbReference type="Proteomes" id="UP000292209"/>
    </source>
</evidence>
<dbReference type="OrthoDB" id="9859774at2"/>